<dbReference type="Pfam" id="PF00581">
    <property type="entry name" value="Rhodanese"/>
    <property type="match status" value="1"/>
</dbReference>
<dbReference type="EC" id="3.1.3.48" evidence="2"/>
<dbReference type="PANTHER" id="PTHR10828:SF17">
    <property type="entry name" value="PROTEIN-TYROSINE-PHOSPHATASE"/>
    <property type="match status" value="1"/>
</dbReference>
<keyword evidence="4" id="KW-0378">Hydrolase</keyword>
<reference evidence="9" key="1">
    <citation type="journal article" date="2022" name="bioRxiv">
        <title>Genomics of Preaxostyla Flagellates Illuminates Evolutionary Transitions and the Path Towards Mitochondrial Loss.</title>
        <authorList>
            <person name="Novak L.V.F."/>
            <person name="Treitli S.C."/>
            <person name="Pyrih J."/>
            <person name="Halakuc P."/>
            <person name="Pipaliya S.V."/>
            <person name="Vacek V."/>
            <person name="Brzon O."/>
            <person name="Soukal P."/>
            <person name="Eme L."/>
            <person name="Dacks J.B."/>
            <person name="Karnkowska A."/>
            <person name="Elias M."/>
            <person name="Hampl V."/>
        </authorList>
    </citation>
    <scope>NUCLEOTIDE SEQUENCE</scope>
    <source>
        <strain evidence="9">RCP-MX</strain>
    </source>
</reference>
<name>A0ABQ8UP97_9EUKA</name>
<keyword evidence="6" id="KW-0131">Cell cycle</keyword>
<evidence type="ECO:0000256" key="1">
    <source>
        <dbReference type="ARBA" id="ARBA00011065"/>
    </source>
</evidence>
<dbReference type="InterPro" id="IPR036873">
    <property type="entry name" value="Rhodanese-like_dom_sf"/>
</dbReference>
<evidence type="ECO:0000256" key="2">
    <source>
        <dbReference type="ARBA" id="ARBA00013064"/>
    </source>
</evidence>
<feature type="region of interest" description="Disordered" evidence="7">
    <location>
        <begin position="224"/>
        <end position="293"/>
    </location>
</feature>
<keyword evidence="3" id="KW-0132">Cell division</keyword>
<organism evidence="9 10">
    <name type="scientific">Paratrimastix pyriformis</name>
    <dbReference type="NCBI Taxonomy" id="342808"/>
    <lineage>
        <taxon>Eukaryota</taxon>
        <taxon>Metamonada</taxon>
        <taxon>Preaxostyla</taxon>
        <taxon>Paratrimastigidae</taxon>
        <taxon>Paratrimastix</taxon>
    </lineage>
</organism>
<evidence type="ECO:0000256" key="5">
    <source>
        <dbReference type="ARBA" id="ARBA00022912"/>
    </source>
</evidence>
<evidence type="ECO:0000313" key="9">
    <source>
        <dbReference type="EMBL" id="KAJ4461009.1"/>
    </source>
</evidence>
<evidence type="ECO:0000313" key="10">
    <source>
        <dbReference type="Proteomes" id="UP001141327"/>
    </source>
</evidence>
<dbReference type="PROSITE" id="PS50206">
    <property type="entry name" value="RHODANESE_3"/>
    <property type="match status" value="1"/>
</dbReference>
<evidence type="ECO:0000256" key="7">
    <source>
        <dbReference type="SAM" id="MobiDB-lite"/>
    </source>
</evidence>
<gene>
    <name evidence="9" type="ORF">PAPYR_2870</name>
</gene>
<dbReference type="EMBL" id="JAPMOS010000010">
    <property type="protein sequence ID" value="KAJ4461009.1"/>
    <property type="molecule type" value="Genomic_DNA"/>
</dbReference>
<proteinExistence type="inferred from homology"/>
<comment type="similarity">
    <text evidence="1">Belongs to the MPI phosphatase family.</text>
</comment>
<accession>A0ABQ8UP97</accession>
<keyword evidence="10" id="KW-1185">Reference proteome</keyword>
<comment type="caution">
    <text evidence="9">The sequence shown here is derived from an EMBL/GenBank/DDBJ whole genome shotgun (WGS) entry which is preliminary data.</text>
</comment>
<keyword evidence="5" id="KW-0904">Protein phosphatase</keyword>
<feature type="region of interest" description="Disordered" evidence="7">
    <location>
        <begin position="1"/>
        <end position="24"/>
    </location>
</feature>
<evidence type="ECO:0000256" key="3">
    <source>
        <dbReference type="ARBA" id="ARBA00022618"/>
    </source>
</evidence>
<sequence>MNTEPDAPIPSASPLPSRLHSQGGEVSVQAASQDSQAFLSQCEAIQQIPSLLPFFNNSRTADLHSIQADTLIDCMRKKMTQYCIVDARFPYEFKGGHFSGAFNLWKEEDLRDFLIKTPSTKGHHCAIIFHCEYSSQRAPTLLRALRRMDREISVYPNLYYPHLYLLDGGYKAFYEKFGQTAQDVLHPAATGYVSMFDPRYSSQMRACLAEATNHRTQRRRMMPIRHTASLSGPLRRAAPGWVPATTRSQSDLPRWATASPLPEEPEEDAEGAGDMGAGDADEGAGDKGTGDDD</sequence>
<dbReference type="PANTHER" id="PTHR10828">
    <property type="entry name" value="M-PHASE INDUCER PHOSPHATASE DUAL SPECIFICITY PHOSPHATASE CDC25"/>
    <property type="match status" value="1"/>
</dbReference>
<dbReference type="InterPro" id="IPR001763">
    <property type="entry name" value="Rhodanese-like_dom"/>
</dbReference>
<protein>
    <recommendedName>
        <fullName evidence="2">protein-tyrosine-phosphatase</fullName>
        <ecNumber evidence="2">3.1.3.48</ecNumber>
    </recommendedName>
</protein>
<dbReference type="Gene3D" id="3.40.250.10">
    <property type="entry name" value="Rhodanese-like domain"/>
    <property type="match status" value="1"/>
</dbReference>
<dbReference type="SUPFAM" id="SSF52821">
    <property type="entry name" value="Rhodanese/Cell cycle control phosphatase"/>
    <property type="match status" value="1"/>
</dbReference>
<evidence type="ECO:0000256" key="4">
    <source>
        <dbReference type="ARBA" id="ARBA00022801"/>
    </source>
</evidence>
<dbReference type="Proteomes" id="UP001141327">
    <property type="component" value="Unassembled WGS sequence"/>
</dbReference>
<dbReference type="PRINTS" id="PR00716">
    <property type="entry name" value="MPIPHPHTASE"/>
</dbReference>
<dbReference type="InterPro" id="IPR000751">
    <property type="entry name" value="MPI_Phosphatase"/>
</dbReference>
<evidence type="ECO:0000256" key="6">
    <source>
        <dbReference type="ARBA" id="ARBA00023306"/>
    </source>
</evidence>
<evidence type="ECO:0000259" key="8">
    <source>
        <dbReference type="PROSITE" id="PS50206"/>
    </source>
</evidence>
<dbReference type="SMART" id="SM00450">
    <property type="entry name" value="RHOD"/>
    <property type="match status" value="1"/>
</dbReference>
<feature type="compositionally biased region" description="Basic and acidic residues" evidence="7">
    <location>
        <begin position="284"/>
        <end position="293"/>
    </location>
</feature>
<feature type="domain" description="Rhodanese" evidence="8">
    <location>
        <begin position="78"/>
        <end position="182"/>
    </location>
</feature>